<dbReference type="NCBIfam" id="TIGR03170">
    <property type="entry name" value="flgA_cterm"/>
    <property type="match status" value="1"/>
</dbReference>
<feature type="domain" description="SAF" evidence="8">
    <location>
        <begin position="71"/>
        <end position="133"/>
    </location>
</feature>
<keyword evidence="9" id="KW-0282">Flagellum</keyword>
<protein>
    <recommendedName>
        <fullName evidence="3 7">Flagella basal body P-ring formation protein FlgA</fullName>
    </recommendedName>
</protein>
<dbReference type="Gene3D" id="2.30.30.760">
    <property type="match status" value="1"/>
</dbReference>
<evidence type="ECO:0000313" key="10">
    <source>
        <dbReference type="Proteomes" id="UP000078596"/>
    </source>
</evidence>
<dbReference type="InterPro" id="IPR017585">
    <property type="entry name" value="SAF_FlgA"/>
</dbReference>
<accession>A0A191ZKC4</accession>
<keyword evidence="9" id="KW-0969">Cilium</keyword>
<keyword evidence="4" id="KW-0732">Signal</keyword>
<name>A0A191ZKC4_9GAMM</name>
<dbReference type="Proteomes" id="UP000078596">
    <property type="component" value="Chromosome"/>
</dbReference>
<keyword evidence="5 7" id="KW-0574">Periplasm</keyword>
<dbReference type="STRING" id="1860122.A9404_05190"/>
<evidence type="ECO:0000256" key="4">
    <source>
        <dbReference type="ARBA" id="ARBA00022729"/>
    </source>
</evidence>
<dbReference type="SMART" id="SM00858">
    <property type="entry name" value="SAF"/>
    <property type="match status" value="1"/>
</dbReference>
<dbReference type="EMBL" id="CP016027">
    <property type="protein sequence ID" value="ANJ68297.1"/>
    <property type="molecule type" value="Genomic_DNA"/>
</dbReference>
<dbReference type="InterPro" id="IPR041231">
    <property type="entry name" value="FlgA_N"/>
</dbReference>
<dbReference type="GO" id="GO:0044780">
    <property type="term" value="P:bacterial-type flagellum assembly"/>
    <property type="evidence" value="ECO:0007669"/>
    <property type="project" value="InterPro"/>
</dbReference>
<dbReference type="AlphaFoldDB" id="A0A191ZKC4"/>
<evidence type="ECO:0000256" key="7">
    <source>
        <dbReference type="RuleBase" id="RU362063"/>
    </source>
</evidence>
<evidence type="ECO:0000256" key="2">
    <source>
        <dbReference type="ARBA" id="ARBA00010474"/>
    </source>
</evidence>
<evidence type="ECO:0000256" key="5">
    <source>
        <dbReference type="ARBA" id="ARBA00022764"/>
    </source>
</evidence>
<dbReference type="Gene3D" id="3.90.1210.10">
    <property type="entry name" value="Antifreeze-like/N-acetylneuraminic acid synthase C-terminal domain"/>
    <property type="match status" value="1"/>
</dbReference>
<dbReference type="PANTHER" id="PTHR36307">
    <property type="entry name" value="FLAGELLA BASAL BODY P-RING FORMATION PROTEIN FLGA"/>
    <property type="match status" value="1"/>
</dbReference>
<proteinExistence type="inferred from homology"/>
<comment type="similarity">
    <text evidence="2 7">Belongs to the FlgA family.</text>
</comment>
<sequence length="195" mass="20763">MATRYDAGGSATSFQVSRLDPRLKLKYCDQPLHVHSGSQPNPRGGRVTVQVACEGTSPWRIYVPAEIRNMVQVLSLSRPMSAGERVTEADLAPLTVNANQQTQAYLTDPAQAIGQVVARPMQAGQILTQTDLNIAQIVHRGDHVTMMAGTGGITVSAEGIAQAAAGQGQRVMVKNSRSGQLVEGIVRDAHTVVIP</sequence>
<dbReference type="InterPro" id="IPR039246">
    <property type="entry name" value="Flagellar_FlgA"/>
</dbReference>
<comment type="function">
    <text evidence="6 7">Involved in the assembly process of the P-ring formation. It may associate with FlgF on the rod constituting a structure essential for the P-ring assembly or may act as a modulator protein for the P-ring assembly.</text>
</comment>
<dbReference type="GO" id="GO:0042597">
    <property type="term" value="C:periplasmic space"/>
    <property type="evidence" value="ECO:0007669"/>
    <property type="project" value="UniProtKB-SubCell"/>
</dbReference>
<organism evidence="9 10">
    <name type="scientific">Halothiobacillus diazotrophicus</name>
    <dbReference type="NCBI Taxonomy" id="1860122"/>
    <lineage>
        <taxon>Bacteria</taxon>
        <taxon>Pseudomonadati</taxon>
        <taxon>Pseudomonadota</taxon>
        <taxon>Gammaproteobacteria</taxon>
        <taxon>Chromatiales</taxon>
        <taxon>Halothiobacillaceae</taxon>
        <taxon>Halothiobacillus</taxon>
    </lineage>
</organism>
<evidence type="ECO:0000259" key="8">
    <source>
        <dbReference type="SMART" id="SM00858"/>
    </source>
</evidence>
<keyword evidence="10" id="KW-1185">Reference proteome</keyword>
<gene>
    <name evidence="9" type="ORF">A9404_05190</name>
</gene>
<evidence type="ECO:0000256" key="1">
    <source>
        <dbReference type="ARBA" id="ARBA00004418"/>
    </source>
</evidence>
<evidence type="ECO:0000256" key="3">
    <source>
        <dbReference type="ARBA" id="ARBA00014754"/>
    </source>
</evidence>
<dbReference type="InterPro" id="IPR013974">
    <property type="entry name" value="SAF"/>
</dbReference>
<dbReference type="Pfam" id="PF13144">
    <property type="entry name" value="ChapFlgA"/>
    <property type="match status" value="1"/>
</dbReference>
<reference evidence="9 10" key="1">
    <citation type="submission" date="2016-06" db="EMBL/GenBank/DDBJ databases">
        <title>Insight into the functional genes involving in sulfur oxidation in Pearl River water.</title>
        <authorList>
            <person name="Luo J."/>
            <person name="Tan X."/>
            <person name="Lin W."/>
        </authorList>
    </citation>
    <scope>NUCLEOTIDE SEQUENCE [LARGE SCALE GENOMIC DNA]</scope>
    <source>
        <strain evidence="9 10">LS2</strain>
    </source>
</reference>
<dbReference type="KEGG" id="haz:A9404_05190"/>
<comment type="subcellular location">
    <subcellularLocation>
        <location evidence="1 7">Periplasm</location>
    </subcellularLocation>
</comment>
<dbReference type="CDD" id="cd11614">
    <property type="entry name" value="SAF_CpaB_FlgA_like"/>
    <property type="match status" value="1"/>
</dbReference>
<evidence type="ECO:0000313" key="9">
    <source>
        <dbReference type="EMBL" id="ANJ68297.1"/>
    </source>
</evidence>
<dbReference type="PANTHER" id="PTHR36307:SF1">
    <property type="entry name" value="FLAGELLA BASAL BODY P-RING FORMATION PROTEIN FLGA"/>
    <property type="match status" value="1"/>
</dbReference>
<keyword evidence="7" id="KW-1005">Bacterial flagellum biogenesis</keyword>
<keyword evidence="9" id="KW-0966">Cell projection</keyword>
<evidence type="ECO:0000256" key="6">
    <source>
        <dbReference type="ARBA" id="ARBA00025643"/>
    </source>
</evidence>
<dbReference type="Pfam" id="PF17656">
    <property type="entry name" value="ChapFlgA_N"/>
    <property type="match status" value="1"/>
</dbReference>